<evidence type="ECO:0000256" key="3">
    <source>
        <dbReference type="ARBA" id="ARBA00022741"/>
    </source>
</evidence>
<accession>A0A7J7KL55</accession>
<reference evidence="9" key="1">
    <citation type="submission" date="2020-06" db="EMBL/GenBank/DDBJ databases">
        <title>Draft genome of Bugula neritina, a colonial animal packing powerful symbionts and potential medicines.</title>
        <authorList>
            <person name="Rayko M."/>
        </authorList>
    </citation>
    <scope>NUCLEOTIDE SEQUENCE [LARGE SCALE GENOMIC DNA]</scope>
    <source>
        <strain evidence="9">Kwan_BN1</strain>
    </source>
</reference>
<dbReference type="EMBL" id="VXIV02000304">
    <property type="protein sequence ID" value="KAF6039105.1"/>
    <property type="molecule type" value="Genomic_DNA"/>
</dbReference>
<gene>
    <name evidence="9" type="ORF">EB796_002596</name>
</gene>
<dbReference type="Gene3D" id="3.30.300.30">
    <property type="match status" value="1"/>
</dbReference>
<dbReference type="AlphaFoldDB" id="A0A7J7KL55"/>
<dbReference type="Pfam" id="PF00501">
    <property type="entry name" value="AMP-binding"/>
    <property type="match status" value="1"/>
</dbReference>
<dbReference type="PANTHER" id="PTHR24095:SF14">
    <property type="entry name" value="ACETYL-COENZYME A SYNTHETASE 1"/>
    <property type="match status" value="1"/>
</dbReference>
<evidence type="ECO:0000313" key="10">
    <source>
        <dbReference type="Proteomes" id="UP000593567"/>
    </source>
</evidence>
<dbReference type="InterPro" id="IPR011904">
    <property type="entry name" value="Ac_CoA_lig"/>
</dbReference>
<feature type="domain" description="AMP-dependent synthetase/ligase" evidence="6">
    <location>
        <begin position="41"/>
        <end position="433"/>
    </location>
</feature>
<evidence type="ECO:0000256" key="2">
    <source>
        <dbReference type="ARBA" id="ARBA00022598"/>
    </source>
</evidence>
<evidence type="ECO:0000259" key="8">
    <source>
        <dbReference type="Pfam" id="PF16177"/>
    </source>
</evidence>
<keyword evidence="10" id="KW-1185">Reference proteome</keyword>
<protein>
    <recommendedName>
        <fullName evidence="5">Acetyl-coenzyme A synthetase</fullName>
        <ecNumber evidence="5">6.2.1.1</ecNumber>
    </recommendedName>
</protein>
<dbReference type="CDD" id="cd05966">
    <property type="entry name" value="ACS"/>
    <property type="match status" value="1"/>
</dbReference>
<dbReference type="InterPro" id="IPR032387">
    <property type="entry name" value="ACAS_N"/>
</dbReference>
<name>A0A7J7KL55_BUGNE</name>
<organism evidence="9 10">
    <name type="scientific">Bugula neritina</name>
    <name type="common">Brown bryozoan</name>
    <name type="synonym">Sertularia neritina</name>
    <dbReference type="NCBI Taxonomy" id="10212"/>
    <lineage>
        <taxon>Eukaryota</taxon>
        <taxon>Metazoa</taxon>
        <taxon>Spiralia</taxon>
        <taxon>Lophotrochozoa</taxon>
        <taxon>Bryozoa</taxon>
        <taxon>Gymnolaemata</taxon>
        <taxon>Cheilostomatida</taxon>
        <taxon>Flustrina</taxon>
        <taxon>Buguloidea</taxon>
        <taxon>Bugulidae</taxon>
        <taxon>Bugula</taxon>
    </lineage>
</organism>
<dbReference type="SUPFAM" id="SSF56801">
    <property type="entry name" value="Acetyl-CoA synthetase-like"/>
    <property type="match status" value="1"/>
</dbReference>
<keyword evidence="3 5" id="KW-0547">Nucleotide-binding</keyword>
<dbReference type="InterPro" id="IPR000873">
    <property type="entry name" value="AMP-dep_synth/lig_dom"/>
</dbReference>
<dbReference type="FunFam" id="3.40.50.12780:FF:000001">
    <property type="entry name" value="Acetyl-coenzyme A synthetase"/>
    <property type="match status" value="1"/>
</dbReference>
<evidence type="ECO:0000256" key="4">
    <source>
        <dbReference type="ARBA" id="ARBA00022840"/>
    </source>
</evidence>
<dbReference type="Pfam" id="PF16177">
    <property type="entry name" value="ACAS_N"/>
    <property type="match status" value="1"/>
</dbReference>
<dbReference type="NCBIfam" id="NF001208">
    <property type="entry name" value="PRK00174.1"/>
    <property type="match status" value="1"/>
</dbReference>
<keyword evidence="4 5" id="KW-0067">ATP-binding</keyword>
<evidence type="ECO:0000313" key="9">
    <source>
        <dbReference type="EMBL" id="KAF6039105.1"/>
    </source>
</evidence>
<dbReference type="InterPro" id="IPR020845">
    <property type="entry name" value="AMP-binding_CS"/>
</dbReference>
<proteinExistence type="inferred from homology"/>
<dbReference type="GO" id="GO:0003987">
    <property type="term" value="F:acetate-CoA ligase activity"/>
    <property type="evidence" value="ECO:0007669"/>
    <property type="project" value="UniProtKB-UniRule"/>
</dbReference>
<dbReference type="OrthoDB" id="1706066at2759"/>
<evidence type="ECO:0000256" key="5">
    <source>
        <dbReference type="RuleBase" id="RU361147"/>
    </source>
</evidence>
<dbReference type="GO" id="GO:0005524">
    <property type="term" value="F:ATP binding"/>
    <property type="evidence" value="ECO:0007669"/>
    <property type="project" value="UniProtKB-UniRule"/>
</dbReference>
<dbReference type="Gene3D" id="3.40.50.12780">
    <property type="entry name" value="N-terminal domain of ligase-like"/>
    <property type="match status" value="1"/>
</dbReference>
<dbReference type="InterPro" id="IPR042099">
    <property type="entry name" value="ANL_N_sf"/>
</dbReference>
<evidence type="ECO:0000256" key="1">
    <source>
        <dbReference type="ARBA" id="ARBA00006432"/>
    </source>
</evidence>
<comment type="caution">
    <text evidence="9">The sequence shown here is derived from an EMBL/GenBank/DDBJ whole genome shotgun (WGS) entry which is preliminary data.</text>
</comment>
<evidence type="ECO:0000259" key="7">
    <source>
        <dbReference type="Pfam" id="PF13193"/>
    </source>
</evidence>
<dbReference type="GO" id="GO:0019427">
    <property type="term" value="P:acetyl-CoA biosynthetic process from acetate"/>
    <property type="evidence" value="ECO:0007669"/>
    <property type="project" value="InterPro"/>
</dbReference>
<keyword evidence="2 5" id="KW-0436">Ligase</keyword>
<sequence>MAKSKLRWQQLFDKVQQCDMEKGQFSWFSNGSLNISDNCIDRHVESNPDQTALIWEKDEPGTEERVSYKELLDMTCRVANVLKGHGISKGDRVAIYMPNSPLAVASMLACMRIGAVHSVVFAGFSAEALATRIQDASCVAVITTDQAVRGGKIIELKKMVDSAVEQCPSVRNVFVASRTGADVPYQSKDVSLDKLMEQADTSCPAEQMESEDPSFMLYTSGSTGKPKGLLHSTAGYLLYVALTHQAVFNCSPGDVYACVADIGWITGHSYVVYGPLSNGVTSVLFESIPTYPDPGRYWEMVERLKVNQFYTAPTAIRLLIKAGDSWPQKYNLSSLRTLGCVGEPLNHEAWEWYNKFVGQSRCDIVDTWWQTETGGICITPRPSESGAEILPGMPMRPFFGIEPALLDSQQRELIGNDVTGSLCIKKPWPGMARSIYGDHERFLDTYLRPFPGYYFSGDGAHRHSNGYYQITGRTDDVINVSGHRLGTAEVEDAMDEHESVAETAVIGTPHEVKGEGIYAFIVLKDESTEDENKVKMELKEMVAVNIAKFAVPDHILIVPGLPKTRSGKIMRRILRKIAGGELSALGDVSTLADPSVVEVIVKLHVVARAQ</sequence>
<dbReference type="GO" id="GO:0005739">
    <property type="term" value="C:mitochondrion"/>
    <property type="evidence" value="ECO:0007669"/>
    <property type="project" value="TreeGrafter"/>
</dbReference>
<dbReference type="NCBIfam" id="TIGR02188">
    <property type="entry name" value="Ac_CoA_lig_AcsA"/>
    <property type="match status" value="1"/>
</dbReference>
<dbReference type="PANTHER" id="PTHR24095">
    <property type="entry name" value="ACETYL-COENZYME A SYNTHETASE"/>
    <property type="match status" value="1"/>
</dbReference>
<comment type="similarity">
    <text evidence="1 5">Belongs to the ATP-dependent AMP-binding enzyme family.</text>
</comment>
<comment type="catalytic activity">
    <reaction evidence="5">
        <text>acetate + ATP + CoA = acetyl-CoA + AMP + diphosphate</text>
        <dbReference type="Rhea" id="RHEA:23176"/>
        <dbReference type="ChEBI" id="CHEBI:30089"/>
        <dbReference type="ChEBI" id="CHEBI:30616"/>
        <dbReference type="ChEBI" id="CHEBI:33019"/>
        <dbReference type="ChEBI" id="CHEBI:57287"/>
        <dbReference type="ChEBI" id="CHEBI:57288"/>
        <dbReference type="ChEBI" id="CHEBI:456215"/>
        <dbReference type="EC" id="6.2.1.1"/>
    </reaction>
</comment>
<dbReference type="Pfam" id="PF13193">
    <property type="entry name" value="AMP-binding_C"/>
    <property type="match status" value="1"/>
</dbReference>
<dbReference type="GO" id="GO:0016208">
    <property type="term" value="F:AMP binding"/>
    <property type="evidence" value="ECO:0007669"/>
    <property type="project" value="InterPro"/>
</dbReference>
<feature type="domain" description="Acetyl-coenzyme A synthetase N-terminal" evidence="8">
    <location>
        <begin position="1"/>
        <end position="39"/>
    </location>
</feature>
<dbReference type="InterPro" id="IPR025110">
    <property type="entry name" value="AMP-bd_C"/>
</dbReference>
<dbReference type="InterPro" id="IPR045851">
    <property type="entry name" value="AMP-bd_C_sf"/>
</dbReference>
<feature type="domain" description="AMP-binding enzyme C-terminal" evidence="7">
    <location>
        <begin position="489"/>
        <end position="568"/>
    </location>
</feature>
<dbReference type="PROSITE" id="PS00455">
    <property type="entry name" value="AMP_BINDING"/>
    <property type="match status" value="1"/>
</dbReference>
<dbReference type="EC" id="6.2.1.1" evidence="5"/>
<dbReference type="Proteomes" id="UP000593567">
    <property type="component" value="Unassembled WGS sequence"/>
</dbReference>
<evidence type="ECO:0000259" key="6">
    <source>
        <dbReference type="Pfam" id="PF00501"/>
    </source>
</evidence>